<dbReference type="InParanoid" id="B8MJM1"/>
<sequence length="187" mass="20958">MNFSSRDRLLSERARLSAADRDLTHRAAAAALTKEMKVARETVQAIQRRWRTAQHAAIENLDDDDVRNIVFAMRVPWQERVIQSTSTDGSPSISGLLVFYDPERSAGFQTMLANHEFPVSLRSDCFLYMDVEGLRSTRPYLWLGEPMPSLGPGPDTEKATETGTAARHSRNNQGEPGGILPSRARRM</sequence>
<organism evidence="2 3">
    <name type="scientific">Talaromyces stipitatus (strain ATCC 10500 / CBS 375.48 / QM 6759 / NRRL 1006)</name>
    <name type="common">Penicillium stipitatum</name>
    <dbReference type="NCBI Taxonomy" id="441959"/>
    <lineage>
        <taxon>Eukaryota</taxon>
        <taxon>Fungi</taxon>
        <taxon>Dikarya</taxon>
        <taxon>Ascomycota</taxon>
        <taxon>Pezizomycotina</taxon>
        <taxon>Eurotiomycetes</taxon>
        <taxon>Eurotiomycetidae</taxon>
        <taxon>Eurotiales</taxon>
        <taxon>Trichocomaceae</taxon>
        <taxon>Talaromyces</taxon>
        <taxon>Talaromyces sect. Talaromyces</taxon>
    </lineage>
</organism>
<dbReference type="OrthoDB" id="4356969at2759"/>
<evidence type="ECO:0000256" key="1">
    <source>
        <dbReference type="SAM" id="MobiDB-lite"/>
    </source>
</evidence>
<name>B8MJM1_TALSN</name>
<keyword evidence="3" id="KW-1185">Reference proteome</keyword>
<dbReference type="EMBL" id="EQ962657">
    <property type="protein sequence ID" value="EED15221.1"/>
    <property type="molecule type" value="Genomic_DNA"/>
</dbReference>
<dbReference type="GeneID" id="8108037"/>
<dbReference type="HOGENOM" id="CLU_1448642_0_0_1"/>
<evidence type="ECO:0000313" key="3">
    <source>
        <dbReference type="Proteomes" id="UP000001745"/>
    </source>
</evidence>
<gene>
    <name evidence="2" type="ORF">TSTA_046730</name>
</gene>
<reference evidence="3" key="1">
    <citation type="journal article" date="2015" name="Genome Announc.">
        <title>Genome sequence of the AIDS-associated pathogen Penicillium marneffei (ATCC18224) and its near taxonomic relative Talaromyces stipitatus (ATCC10500).</title>
        <authorList>
            <person name="Nierman W.C."/>
            <person name="Fedorova-Abrams N.D."/>
            <person name="Andrianopoulos A."/>
        </authorList>
    </citation>
    <scope>NUCLEOTIDE SEQUENCE [LARGE SCALE GENOMIC DNA]</scope>
    <source>
        <strain evidence="3">ATCC 10500 / CBS 375.48 / QM 6759 / NRRL 1006</strain>
    </source>
</reference>
<dbReference type="Proteomes" id="UP000001745">
    <property type="component" value="Unassembled WGS sequence"/>
</dbReference>
<accession>B8MJM1</accession>
<dbReference type="PhylomeDB" id="B8MJM1"/>
<dbReference type="RefSeq" id="XP_002485174.1">
    <property type="nucleotide sequence ID" value="XM_002485129.1"/>
</dbReference>
<feature type="region of interest" description="Disordered" evidence="1">
    <location>
        <begin position="145"/>
        <end position="187"/>
    </location>
</feature>
<protein>
    <submittedName>
        <fullName evidence="2">Uncharacterized protein</fullName>
    </submittedName>
</protein>
<dbReference type="VEuPathDB" id="FungiDB:TSTA_046730"/>
<evidence type="ECO:0000313" key="2">
    <source>
        <dbReference type="EMBL" id="EED15221.1"/>
    </source>
</evidence>
<proteinExistence type="predicted"/>
<dbReference type="AlphaFoldDB" id="B8MJM1"/>